<accession>A0A9P3CC25</accession>
<dbReference type="RefSeq" id="XP_044651802.1">
    <property type="nucleotide sequence ID" value="XM_044795867.1"/>
</dbReference>
<reference evidence="2 3" key="1">
    <citation type="submission" date="2021-01" db="EMBL/GenBank/DDBJ databases">
        <title>Cercospora kikuchii MAFF 305040 whole genome shotgun sequence.</title>
        <authorList>
            <person name="Kashiwa T."/>
            <person name="Suzuki T."/>
        </authorList>
    </citation>
    <scope>NUCLEOTIDE SEQUENCE [LARGE SCALE GENOMIC DNA]</scope>
    <source>
        <strain evidence="2 3">MAFF 305040</strain>
    </source>
</reference>
<keyword evidence="3" id="KW-1185">Reference proteome</keyword>
<proteinExistence type="predicted"/>
<feature type="domain" description="Heterokaryon incompatibility" evidence="1">
    <location>
        <begin position="22"/>
        <end position="179"/>
    </location>
</feature>
<gene>
    <name evidence="2" type="ORF">CKM354_000076500</name>
</gene>
<dbReference type="InterPro" id="IPR010730">
    <property type="entry name" value="HET"/>
</dbReference>
<dbReference type="GeneID" id="68286340"/>
<dbReference type="Pfam" id="PF06985">
    <property type="entry name" value="HET"/>
    <property type="match status" value="1"/>
</dbReference>
<dbReference type="PANTHER" id="PTHR10622">
    <property type="entry name" value="HET DOMAIN-CONTAINING PROTEIN"/>
    <property type="match status" value="1"/>
</dbReference>
<dbReference type="AlphaFoldDB" id="A0A9P3CC25"/>
<protein>
    <recommendedName>
        <fullName evidence="1">Heterokaryon incompatibility domain-containing protein</fullName>
    </recommendedName>
</protein>
<dbReference type="PANTHER" id="PTHR10622:SF12">
    <property type="entry name" value="HET DOMAIN-CONTAINING PROTEIN"/>
    <property type="match status" value="1"/>
</dbReference>
<name>A0A9P3CC25_9PEZI</name>
<dbReference type="OrthoDB" id="3629819at2759"/>
<organism evidence="2 3">
    <name type="scientific">Cercospora kikuchii</name>
    <dbReference type="NCBI Taxonomy" id="84275"/>
    <lineage>
        <taxon>Eukaryota</taxon>
        <taxon>Fungi</taxon>
        <taxon>Dikarya</taxon>
        <taxon>Ascomycota</taxon>
        <taxon>Pezizomycotina</taxon>
        <taxon>Dothideomycetes</taxon>
        <taxon>Dothideomycetidae</taxon>
        <taxon>Mycosphaerellales</taxon>
        <taxon>Mycosphaerellaceae</taxon>
        <taxon>Cercospora</taxon>
    </lineage>
</organism>
<dbReference type="EMBL" id="BOLY01000001">
    <property type="protein sequence ID" value="GIZ37315.1"/>
    <property type="molecule type" value="Genomic_DNA"/>
</dbReference>
<evidence type="ECO:0000259" key="1">
    <source>
        <dbReference type="Pfam" id="PF06985"/>
    </source>
</evidence>
<sequence>MRLINTTTLQFREFLGAEIPLYAILSHVWSDSEISYEDYTAGRKQDGYGYQKITKICELARETYKLDWAWVDTCCIDKRSSAELSEAINSMFEWYSKSTVCLVFLPDVHELSQHDLSNVAQLRDHYEPTYPWYDDRGALTQVEVYTDKASFVKSGEDIPFAVEEFLQSKWFTRGWTLQELIAPRTVDFYNTSFQKLGHCDKNINDSRYSNIEGLSLHVLVQSATSIAREYLWFARSATPSCIAQRMSWAAKRTTTRPEDVAYCLLGLFGVNMPLLYGEGGEKAFERLQLELLSQGTDQSLFMWQREGYTDRCEWHIGFSLLAPSPAHFYCCTDATSEPAYIDHLLARSVFKRTQRGLETEVTLPRGLLPPLGSSFWLLYPLCCSLSEKRLSCYLLIDVRVSHKTYEVRYADGALSACGLMLLQLDKLEERRVLQHVLRNYFFVDNPLYESRRHAQWQDFFPSRGLWQTIRDLRHLCQRRRKIKLYFPPAAKITYGTGTGMEWLARGGQPTEVVENMATISRLLSQWVYSRAQAFTAL</sequence>
<comment type="caution">
    <text evidence="2">The sequence shown here is derived from an EMBL/GenBank/DDBJ whole genome shotgun (WGS) entry which is preliminary data.</text>
</comment>
<evidence type="ECO:0000313" key="3">
    <source>
        <dbReference type="Proteomes" id="UP000825890"/>
    </source>
</evidence>
<dbReference type="Proteomes" id="UP000825890">
    <property type="component" value="Unassembled WGS sequence"/>
</dbReference>
<evidence type="ECO:0000313" key="2">
    <source>
        <dbReference type="EMBL" id="GIZ37315.1"/>
    </source>
</evidence>